<dbReference type="Proteomes" id="UP000026980">
    <property type="component" value="Segment"/>
</dbReference>
<dbReference type="RefSeq" id="YP_009042654.1">
    <property type="nucleotide sequence ID" value="NC_024356.1"/>
</dbReference>
<evidence type="ECO:0000313" key="6">
    <source>
        <dbReference type="EMBL" id="AIA65073.1"/>
    </source>
</evidence>
<evidence type="ECO:0000256" key="4">
    <source>
        <dbReference type="ARBA" id="ARBA00023045"/>
    </source>
</evidence>
<evidence type="ECO:0000256" key="3">
    <source>
        <dbReference type="ARBA" id="ARBA00022801"/>
    </source>
</evidence>
<evidence type="ECO:0000259" key="5">
    <source>
        <dbReference type="Pfam" id="PF04586"/>
    </source>
</evidence>
<dbReference type="OrthoDB" id="9844at10239"/>
<dbReference type="NCBIfam" id="TIGR01543">
    <property type="entry name" value="proheadase_HK97"/>
    <property type="match status" value="1"/>
</dbReference>
<dbReference type="InterPro" id="IPR054613">
    <property type="entry name" value="Peptidase_S78_dom"/>
</dbReference>
<evidence type="ECO:0000256" key="2">
    <source>
        <dbReference type="ARBA" id="ARBA00022670"/>
    </source>
</evidence>
<dbReference type="KEGG" id="vg:19686042"/>
<proteinExistence type="predicted"/>
<accession>A0A060ANH0</accession>
<name>A0A060ANH0_9CAUD</name>
<keyword evidence="4" id="KW-1273">Viral capsid maturation</keyword>
<sequence length="183" mass="20475">MKKNLEIRALQTLEKTEDNVVEGYALKFNKESRNLGGFVETISPEALEGVDLTDVRCFMDHDSSKLLGRTSSGTLQLNVDDIGLHFRCVLPDTSNGRDAMELVKRGDLNQCSFGFTVAKDKWIKGKDIMKRSINKIGSLLEISLVSIPAYDDTDVRVATRSLEEAVNELEKQRLEVELELLGL</sequence>
<dbReference type="Pfam" id="PF04586">
    <property type="entry name" value="Peptidase_S78"/>
    <property type="match status" value="1"/>
</dbReference>
<evidence type="ECO:0000256" key="1">
    <source>
        <dbReference type="ARBA" id="ARBA00022612"/>
    </source>
</evidence>
<dbReference type="InterPro" id="IPR006433">
    <property type="entry name" value="Prohead_protease"/>
</dbReference>
<keyword evidence="3" id="KW-0378">Hydrolase</keyword>
<keyword evidence="1" id="KW-1188">Viral release from host cell</keyword>
<organism evidence="6 7">
    <name type="scientific">Enterococcus phage IME-EFm1</name>
    <dbReference type="NCBI Taxonomy" id="1445858"/>
    <lineage>
        <taxon>Viruses</taxon>
        <taxon>Duplodnaviria</taxon>
        <taxon>Heunggongvirae</taxon>
        <taxon>Uroviricota</taxon>
        <taxon>Caudoviricetes</taxon>
        <taxon>Efemunavirus</taxon>
        <taxon>Efemunavirus Efm1</taxon>
    </lineage>
</organism>
<dbReference type="GO" id="GO:0006508">
    <property type="term" value="P:proteolysis"/>
    <property type="evidence" value="ECO:0007669"/>
    <property type="project" value="UniProtKB-KW"/>
</dbReference>
<dbReference type="GO" id="GO:0008233">
    <property type="term" value="F:peptidase activity"/>
    <property type="evidence" value="ECO:0007669"/>
    <property type="project" value="UniProtKB-KW"/>
</dbReference>
<dbReference type="GO" id="GO:0046797">
    <property type="term" value="P:viral procapsid maturation"/>
    <property type="evidence" value="ECO:0007669"/>
    <property type="project" value="UniProtKB-KW"/>
</dbReference>
<protein>
    <submittedName>
        <fullName evidence="6">Prohead protease</fullName>
    </submittedName>
</protein>
<gene>
    <name evidence="6" type="ORF">IME_006</name>
</gene>
<feature type="domain" description="Prohead serine protease" evidence="5">
    <location>
        <begin position="6"/>
        <end position="165"/>
    </location>
</feature>
<reference evidence="6 7" key="1">
    <citation type="journal article" date="2014" name="J. Gen. Virol.">
        <title>Characterization and complete genome sequence analysis of novel bacteriophage IME-EFm1 infecting Enterococcus faecium.</title>
        <authorList>
            <person name="Wang Y."/>
            <person name="Wang W."/>
            <person name="Lv Y."/>
            <person name="Zheng W."/>
            <person name="Mi Z."/>
            <person name="Pei G."/>
            <person name="An X."/>
            <person name="Xu X."/>
            <person name="Han C."/>
            <person name="Liu J."/>
            <person name="Zhou C."/>
            <person name="Tong Y."/>
        </authorList>
    </citation>
    <scope>NUCLEOTIDE SEQUENCE [LARGE SCALE GENOMIC DNA]</scope>
</reference>
<keyword evidence="4" id="KW-0118">Viral capsid assembly</keyword>
<dbReference type="GeneID" id="19686042"/>
<keyword evidence="7" id="KW-1185">Reference proteome</keyword>
<dbReference type="EMBL" id="KJ010489">
    <property type="protein sequence ID" value="AIA65073.1"/>
    <property type="molecule type" value="Genomic_DNA"/>
</dbReference>
<keyword evidence="2 6" id="KW-0645">Protease</keyword>
<evidence type="ECO:0000313" key="7">
    <source>
        <dbReference type="Proteomes" id="UP000026980"/>
    </source>
</evidence>